<accession>A0A2P1JZT3</accession>
<proteinExistence type="predicted"/>
<dbReference type="GeneID" id="60322300"/>
<dbReference type="KEGG" id="vg:60322300"/>
<dbReference type="RefSeq" id="YP_009950881.1">
    <property type="nucleotide sequence ID" value="NC_051595.1"/>
</dbReference>
<dbReference type="Proteomes" id="UP000240226">
    <property type="component" value="Segment"/>
</dbReference>
<protein>
    <submittedName>
        <fullName evidence="1">Uncharacterized protein</fullName>
    </submittedName>
</protein>
<gene>
    <name evidence="1" type="primary">75</name>
    <name evidence="1" type="ORF">SEA_PAOLA_75</name>
</gene>
<evidence type="ECO:0000313" key="1">
    <source>
        <dbReference type="EMBL" id="AVO25861.1"/>
    </source>
</evidence>
<keyword evidence="2" id="KW-1185">Reference proteome</keyword>
<name>A0A2P1JZT3_9CAUD</name>
<organism evidence="1 2">
    <name type="scientific">Mycobacterium phage Paola</name>
    <dbReference type="NCBI Taxonomy" id="2094139"/>
    <lineage>
        <taxon>Viruses</taxon>
        <taxon>Duplodnaviria</taxon>
        <taxon>Heunggongvirae</taxon>
        <taxon>Uroviricota</taxon>
        <taxon>Caudoviricetes</taxon>
        <taxon>Weiservirinae</taxon>
        <taxon>Kratiovirus</taxon>
        <taxon>Kratiovirus paola</taxon>
    </lineage>
</organism>
<dbReference type="EMBL" id="MG962374">
    <property type="protein sequence ID" value="AVO25861.1"/>
    <property type="molecule type" value="Genomic_DNA"/>
</dbReference>
<evidence type="ECO:0000313" key="2">
    <source>
        <dbReference type="Proteomes" id="UP000240226"/>
    </source>
</evidence>
<reference evidence="1 2" key="1">
    <citation type="submission" date="2018-02" db="EMBL/GenBank/DDBJ databases">
        <authorList>
            <person name="Alam S."/>
            <person name="Brenner L."/>
            <person name="Nol-Bernardino P."/>
            <person name="Laskow J."/>
            <person name="Ma X."/>
            <person name="Miikeda A."/>
            <person name="Rojas C."/>
            <person name="Shen J."/>
            <person name="Sukhina A."/>
            <person name="Walas N."/>
            <person name="Wei W."/>
            <person name="Wentworth S."/>
            <person name="Freise A."/>
            <person name="Ibarra X."/>
            <person name="Reddi K."/>
            <person name="Moberg-Parker J."/>
            <person name="Garlena R.A."/>
            <person name="Russell D.A."/>
            <person name="Pope W.H."/>
            <person name="Jacobs-Sera D."/>
            <person name="Hendrix R.W."/>
            <person name="Hatfull G.F."/>
        </authorList>
    </citation>
    <scope>NUCLEOTIDE SEQUENCE [LARGE SCALE GENOMIC DNA]</scope>
</reference>
<sequence>MVMASGYHTGPDGTYAWRDIDGRRVEILTEEFWSAVMWQPTPIFDQVLHDLGACLNCLTRDCACCSGCGGIDADLDPPGTHGYACVM</sequence>